<keyword evidence="2" id="KW-1185">Reference proteome</keyword>
<name>A0A7U4JAA1_9SPHN</name>
<sequence length="68" mass="7452">MMAALNLDRRGYRPLYRTGTLCPGCGKGHWIVGRQSAECVRCATALPLAPVEIEPAVPPHRPAWADRP</sequence>
<dbReference type="EMBL" id="CP010836">
    <property type="protein sequence ID" value="AJP73150.1"/>
    <property type="molecule type" value="Genomic_DNA"/>
</dbReference>
<dbReference type="OrthoDB" id="7595325at2"/>
<reference evidence="1 2" key="2">
    <citation type="submission" date="2015-02" db="EMBL/GenBank/DDBJ databases">
        <title>The complete genome of Sphingomonas hengshuiensis sp. WHSC-8 isolated from soil of Hengshui Lake.</title>
        <authorList>
            <person name="Wei S."/>
            <person name="Guo J."/>
            <person name="Su C."/>
            <person name="Wu R."/>
            <person name="Zhang Z."/>
            <person name="Liang K."/>
            <person name="Li H."/>
            <person name="Wang T."/>
            <person name="Liu H."/>
            <person name="Zhang C."/>
            <person name="Li Z."/>
            <person name="Wang Q."/>
            <person name="Meng J."/>
        </authorList>
    </citation>
    <scope>NUCLEOTIDE SEQUENCE [LARGE SCALE GENOMIC DNA]</scope>
    <source>
        <strain evidence="1 2">WHSC-8</strain>
    </source>
</reference>
<proteinExistence type="predicted"/>
<dbReference type="RefSeq" id="WP_044333847.1">
    <property type="nucleotide sequence ID" value="NZ_CP010836.1"/>
</dbReference>
<reference evidence="1 2" key="1">
    <citation type="journal article" date="2015" name="Int. J. Syst. Evol. Microbiol.">
        <title>Sphingomonas hengshuiensis sp. nov., isolated from lake wetland.</title>
        <authorList>
            <person name="Wei S."/>
            <person name="Wang T."/>
            <person name="Liu H."/>
            <person name="Zhang C."/>
            <person name="Guo J."/>
            <person name="Wang Q."/>
            <person name="Liang K."/>
            <person name="Zhang Z."/>
        </authorList>
    </citation>
    <scope>NUCLEOTIDE SEQUENCE [LARGE SCALE GENOMIC DNA]</scope>
    <source>
        <strain evidence="1 2">WHSC-8</strain>
    </source>
</reference>
<protein>
    <submittedName>
        <fullName evidence="1">Uncharacterized protein</fullName>
    </submittedName>
</protein>
<dbReference type="Proteomes" id="UP000032300">
    <property type="component" value="Chromosome"/>
</dbReference>
<gene>
    <name evidence="1" type="ORF">TS85_17155</name>
</gene>
<evidence type="ECO:0000313" key="1">
    <source>
        <dbReference type="EMBL" id="AJP73150.1"/>
    </source>
</evidence>
<evidence type="ECO:0000313" key="2">
    <source>
        <dbReference type="Proteomes" id="UP000032300"/>
    </source>
</evidence>
<dbReference type="AlphaFoldDB" id="A0A7U4JAA1"/>
<dbReference type="KEGG" id="sphi:TS85_17155"/>
<accession>A0A7U4JAA1</accession>
<organism evidence="1 2">
    <name type="scientific">Sphingomonas hengshuiensis</name>
    <dbReference type="NCBI Taxonomy" id="1609977"/>
    <lineage>
        <taxon>Bacteria</taxon>
        <taxon>Pseudomonadati</taxon>
        <taxon>Pseudomonadota</taxon>
        <taxon>Alphaproteobacteria</taxon>
        <taxon>Sphingomonadales</taxon>
        <taxon>Sphingomonadaceae</taxon>
        <taxon>Sphingomonas</taxon>
    </lineage>
</organism>